<dbReference type="AlphaFoldDB" id="A0A804LQQ1"/>
<feature type="compositionally biased region" description="Low complexity" evidence="1">
    <location>
        <begin position="11"/>
        <end position="28"/>
    </location>
</feature>
<reference evidence="2" key="2">
    <citation type="submission" date="2019-07" db="EMBL/GenBank/DDBJ databases">
        <authorList>
            <person name="Seetharam A."/>
            <person name="Woodhouse M."/>
            <person name="Cannon E."/>
        </authorList>
    </citation>
    <scope>NUCLEOTIDE SEQUENCE [LARGE SCALE GENOMIC DNA]</scope>
    <source>
        <strain evidence="2">cv. B73</strain>
    </source>
</reference>
<keyword evidence="3" id="KW-1185">Reference proteome</keyword>
<name>A0A804LQQ1_MAIZE</name>
<evidence type="ECO:0000313" key="2">
    <source>
        <dbReference type="EnsemblPlants" id="Zm00001eb029030_P001"/>
    </source>
</evidence>
<proteinExistence type="predicted"/>
<dbReference type="Proteomes" id="UP000007305">
    <property type="component" value="Chromosome 1"/>
</dbReference>
<feature type="region of interest" description="Disordered" evidence="1">
    <location>
        <begin position="1"/>
        <end position="28"/>
    </location>
</feature>
<sequence>MEDEDDKKEVAVVGSSAADPVADSSAADASHEYTGIEKEIFDRLLERRIDEAVYRPSVFREQLHRHFKRLPRSYAINLNAEDVLLHSKILECAADPDKRPVFHARFLKETYDLVQCLKETAARNYVLRSGFEIGLHSNLKAQRTEKDRRRQRRRI</sequence>
<protein>
    <submittedName>
        <fullName evidence="2">Uncharacterized protein</fullName>
    </submittedName>
</protein>
<reference evidence="3" key="1">
    <citation type="submission" date="2015-12" db="EMBL/GenBank/DDBJ databases">
        <title>Update maize B73 reference genome by single molecule sequencing technologies.</title>
        <authorList>
            <consortium name="Maize Genome Sequencing Project"/>
            <person name="Ware D."/>
        </authorList>
    </citation>
    <scope>NUCLEOTIDE SEQUENCE [LARGE SCALE GENOMIC DNA]</scope>
    <source>
        <strain evidence="3">cv. B73</strain>
    </source>
</reference>
<evidence type="ECO:0000313" key="3">
    <source>
        <dbReference type="Proteomes" id="UP000007305"/>
    </source>
</evidence>
<dbReference type="Gramene" id="Zm00001eb029030_T001">
    <property type="protein sequence ID" value="Zm00001eb029030_P001"/>
    <property type="gene ID" value="Zm00001eb029030"/>
</dbReference>
<dbReference type="InParanoid" id="A0A804LQQ1"/>
<reference evidence="2" key="3">
    <citation type="submission" date="2021-05" db="UniProtKB">
        <authorList>
            <consortium name="EnsemblPlants"/>
        </authorList>
    </citation>
    <scope>IDENTIFICATION</scope>
    <source>
        <strain evidence="2">cv. B73</strain>
    </source>
</reference>
<evidence type="ECO:0000256" key="1">
    <source>
        <dbReference type="SAM" id="MobiDB-lite"/>
    </source>
</evidence>
<accession>A0A804LQQ1</accession>
<organism evidence="2 3">
    <name type="scientific">Zea mays</name>
    <name type="common">Maize</name>
    <dbReference type="NCBI Taxonomy" id="4577"/>
    <lineage>
        <taxon>Eukaryota</taxon>
        <taxon>Viridiplantae</taxon>
        <taxon>Streptophyta</taxon>
        <taxon>Embryophyta</taxon>
        <taxon>Tracheophyta</taxon>
        <taxon>Spermatophyta</taxon>
        <taxon>Magnoliopsida</taxon>
        <taxon>Liliopsida</taxon>
        <taxon>Poales</taxon>
        <taxon>Poaceae</taxon>
        <taxon>PACMAD clade</taxon>
        <taxon>Panicoideae</taxon>
        <taxon>Andropogonodae</taxon>
        <taxon>Andropogoneae</taxon>
        <taxon>Tripsacinae</taxon>
        <taxon>Zea</taxon>
    </lineage>
</organism>
<dbReference type="EnsemblPlants" id="Zm00001eb029030_T001">
    <property type="protein sequence ID" value="Zm00001eb029030_P001"/>
    <property type="gene ID" value="Zm00001eb029030"/>
</dbReference>